<dbReference type="PROSITE" id="PS00717">
    <property type="entry name" value="SIGMA54_1"/>
    <property type="match status" value="1"/>
</dbReference>
<comment type="similarity">
    <text evidence="1">Belongs to the sigma-54 factor family.</text>
</comment>
<keyword evidence="8" id="KW-0804">Transcription</keyword>
<evidence type="ECO:0000313" key="12">
    <source>
        <dbReference type="Proteomes" id="UP001243623"/>
    </source>
</evidence>
<evidence type="ECO:0000256" key="6">
    <source>
        <dbReference type="ARBA" id="ARBA00023082"/>
    </source>
</evidence>
<evidence type="ECO:0000256" key="3">
    <source>
        <dbReference type="ARBA" id="ARBA00022679"/>
    </source>
</evidence>
<dbReference type="PANTHER" id="PTHR32248:SF4">
    <property type="entry name" value="RNA POLYMERASE SIGMA-54 FACTOR"/>
    <property type="match status" value="1"/>
</dbReference>
<feature type="domain" description="RNA polymerase sigma factor 54 DNA-binding" evidence="9">
    <location>
        <begin position="294"/>
        <end position="451"/>
    </location>
</feature>
<accession>A0A9Y2AKK4</accession>
<keyword evidence="3" id="KW-0808">Transferase</keyword>
<dbReference type="InterPro" id="IPR038709">
    <property type="entry name" value="RpoN_core-bd_sf"/>
</dbReference>
<keyword evidence="6" id="KW-0731">Sigma factor</keyword>
<dbReference type="EMBL" id="CP120678">
    <property type="protein sequence ID" value="WIW71250.1"/>
    <property type="molecule type" value="Genomic_DNA"/>
</dbReference>
<sequence>MEQGLNLKLQQKLAMTQQLRQAIEILQLSAQELSDLIESEFLENPAVEFEEEYEDNSENETTYSFEEIKALAKYLDDDTSYSNAMINPDREEVNFESKSSLKPSLLETLELQVELSFVDPLQRKIAQYMIGCIDDNGYLKNPVEEFAAIFHQKRSYIEEVLEVIQTFEPDGVGARSLKECLTIQAKQQDLYHGIVQLLIDSYLSELGQQNYKAIAKQIHFSPSEVQQAAKIIQKFNPKPGLQFGSDQAEYITPDVIVRKINDEYVVIINDYGLAKLRISKSYENIADLDSETKKYIEGRVNAATWLMRSIEQRRNTLYRVMTAIVEQQKEFFDKGQKFMRPLLMKTIAEELEIHESTVSRTVANKYAQTPYGLIRLKNFFQANLGIHQEELIAGQIKDVMRDFIEHEDKKNPLSDQQICELLKEKEMKISRRTVMKYREQMGYPSSMKRKKY</sequence>
<evidence type="ECO:0000313" key="11">
    <source>
        <dbReference type="EMBL" id="WIW71250.1"/>
    </source>
</evidence>
<dbReference type="PRINTS" id="PR00045">
    <property type="entry name" value="SIGMA54FCT"/>
</dbReference>
<dbReference type="GO" id="GO:0006352">
    <property type="term" value="P:DNA-templated transcription initiation"/>
    <property type="evidence" value="ECO:0007669"/>
    <property type="project" value="InterPro"/>
</dbReference>
<dbReference type="NCBIfam" id="TIGR02395">
    <property type="entry name" value="rpoN_sigma"/>
    <property type="match status" value="1"/>
</dbReference>
<keyword evidence="2" id="KW-0240">DNA-directed RNA polymerase</keyword>
<evidence type="ECO:0000256" key="8">
    <source>
        <dbReference type="ARBA" id="ARBA00023163"/>
    </source>
</evidence>
<evidence type="ECO:0000256" key="5">
    <source>
        <dbReference type="ARBA" id="ARBA00023015"/>
    </source>
</evidence>
<evidence type="ECO:0000256" key="2">
    <source>
        <dbReference type="ARBA" id="ARBA00022478"/>
    </source>
</evidence>
<dbReference type="Pfam" id="PF04552">
    <property type="entry name" value="Sigma54_DBD"/>
    <property type="match status" value="1"/>
</dbReference>
<dbReference type="InterPro" id="IPR007046">
    <property type="entry name" value="RNA_pol_sigma_54_core-bd"/>
</dbReference>
<keyword evidence="5" id="KW-0805">Transcription regulation</keyword>
<dbReference type="Gene3D" id="1.10.10.1330">
    <property type="entry name" value="RNA polymerase sigma-54 factor, core-binding domain"/>
    <property type="match status" value="1"/>
</dbReference>
<dbReference type="GO" id="GO:0016987">
    <property type="term" value="F:sigma factor activity"/>
    <property type="evidence" value="ECO:0007669"/>
    <property type="project" value="UniProtKB-KW"/>
</dbReference>
<keyword evidence="7" id="KW-0238">DNA-binding</keyword>
<dbReference type="GO" id="GO:0016779">
    <property type="term" value="F:nucleotidyltransferase activity"/>
    <property type="evidence" value="ECO:0007669"/>
    <property type="project" value="UniProtKB-KW"/>
</dbReference>
<name>A0A9Y2AKK4_9FIRM</name>
<evidence type="ECO:0000256" key="7">
    <source>
        <dbReference type="ARBA" id="ARBA00023125"/>
    </source>
</evidence>
<dbReference type="GO" id="GO:0001216">
    <property type="term" value="F:DNA-binding transcription activator activity"/>
    <property type="evidence" value="ECO:0007669"/>
    <property type="project" value="InterPro"/>
</dbReference>
<dbReference type="KEGG" id="sgbi:P3F81_02645"/>
<proteinExistence type="inferred from homology"/>
<dbReference type="Pfam" id="PF04963">
    <property type="entry name" value="Sigma54_CBD"/>
    <property type="match status" value="1"/>
</dbReference>
<dbReference type="PANTHER" id="PTHR32248">
    <property type="entry name" value="RNA POLYMERASE SIGMA-54 FACTOR"/>
    <property type="match status" value="1"/>
</dbReference>
<evidence type="ECO:0000256" key="4">
    <source>
        <dbReference type="ARBA" id="ARBA00022695"/>
    </source>
</evidence>
<dbReference type="InterPro" id="IPR000394">
    <property type="entry name" value="RNA_pol_sigma_54"/>
</dbReference>
<dbReference type="PROSITE" id="PS50044">
    <property type="entry name" value="SIGMA54_3"/>
    <property type="match status" value="1"/>
</dbReference>
<feature type="domain" description="RNA polymerase sigma factor 54 core-binding" evidence="10">
    <location>
        <begin position="95"/>
        <end position="282"/>
    </location>
</feature>
<gene>
    <name evidence="11" type="primary">rpoN</name>
    <name evidence="11" type="ORF">P3F81_02645</name>
</gene>
<dbReference type="AlphaFoldDB" id="A0A9Y2AKK4"/>
<dbReference type="RefSeq" id="WP_147666576.1">
    <property type="nucleotide sequence ID" value="NZ_CP120678.1"/>
</dbReference>
<dbReference type="GO" id="GO:0003677">
    <property type="term" value="F:DNA binding"/>
    <property type="evidence" value="ECO:0007669"/>
    <property type="project" value="UniProtKB-KW"/>
</dbReference>
<dbReference type="GO" id="GO:0000428">
    <property type="term" value="C:DNA-directed RNA polymerase complex"/>
    <property type="evidence" value="ECO:0007669"/>
    <property type="project" value="UniProtKB-KW"/>
</dbReference>
<dbReference type="PIRSF" id="PIRSF000774">
    <property type="entry name" value="RpoN"/>
    <property type="match status" value="1"/>
</dbReference>
<dbReference type="Proteomes" id="UP001243623">
    <property type="component" value="Chromosome"/>
</dbReference>
<evidence type="ECO:0000259" key="9">
    <source>
        <dbReference type="Pfam" id="PF04552"/>
    </source>
</evidence>
<organism evidence="11 12">
    <name type="scientific">Selenobaculum gibii</name>
    <dbReference type="NCBI Taxonomy" id="3054208"/>
    <lineage>
        <taxon>Bacteria</taxon>
        <taxon>Bacillati</taxon>
        <taxon>Bacillota</taxon>
        <taxon>Negativicutes</taxon>
        <taxon>Selenomonadales</taxon>
        <taxon>Selenomonadaceae</taxon>
        <taxon>Selenobaculum</taxon>
    </lineage>
</organism>
<keyword evidence="4" id="KW-0548">Nucleotidyltransferase</keyword>
<reference evidence="11" key="1">
    <citation type="submission" date="2023-03" db="EMBL/GenBank/DDBJ databases">
        <title>Selenobaculum gbiensis gen. nov. sp. nov., a new bacterium isolated from the gut microbiota of IBD patient.</title>
        <authorList>
            <person name="Yeo S."/>
            <person name="Park H."/>
            <person name="Huh C.S."/>
        </authorList>
    </citation>
    <scope>NUCLEOTIDE SEQUENCE</scope>
    <source>
        <strain evidence="11">ICN-92133</strain>
    </source>
</reference>
<evidence type="ECO:0000259" key="10">
    <source>
        <dbReference type="Pfam" id="PF04963"/>
    </source>
</evidence>
<dbReference type="InterPro" id="IPR007634">
    <property type="entry name" value="RNA_pol_sigma_54_DNA-bd"/>
</dbReference>
<dbReference type="Pfam" id="PF00309">
    <property type="entry name" value="Sigma54_AID"/>
    <property type="match status" value="1"/>
</dbReference>
<keyword evidence="12" id="KW-1185">Reference proteome</keyword>
<protein>
    <submittedName>
        <fullName evidence="11">RNA polymerase factor sigma-54</fullName>
    </submittedName>
</protein>
<evidence type="ECO:0000256" key="1">
    <source>
        <dbReference type="ARBA" id="ARBA00008798"/>
    </source>
</evidence>
<dbReference type="Gene3D" id="1.10.10.60">
    <property type="entry name" value="Homeodomain-like"/>
    <property type="match status" value="1"/>
</dbReference>